<feature type="transmembrane region" description="Helical" evidence="2">
    <location>
        <begin position="86"/>
        <end position="108"/>
    </location>
</feature>
<keyword evidence="4" id="KW-1185">Reference proteome</keyword>
<name>A0A7X3G2V3_9BURK</name>
<dbReference type="CDD" id="cd20746">
    <property type="entry name" value="FIX_Ntox15_NUC_DUF4112_RhsA-like"/>
    <property type="match status" value="1"/>
</dbReference>
<dbReference type="InterPro" id="IPR049802">
    <property type="entry name" value="RhsC-like_FIX"/>
</dbReference>
<dbReference type="EMBL" id="WSES01000006">
    <property type="protein sequence ID" value="MVW62425.1"/>
    <property type="molecule type" value="Genomic_DNA"/>
</dbReference>
<evidence type="ECO:0000313" key="3">
    <source>
        <dbReference type="EMBL" id="MVW62425.1"/>
    </source>
</evidence>
<dbReference type="Proteomes" id="UP000443353">
    <property type="component" value="Unassembled WGS sequence"/>
</dbReference>
<dbReference type="RefSeq" id="WP_156403806.1">
    <property type="nucleotide sequence ID" value="NZ_WSES01000006.1"/>
</dbReference>
<keyword evidence="2" id="KW-1133">Transmembrane helix</keyword>
<keyword evidence="2" id="KW-0812">Transmembrane</keyword>
<organism evidence="3 4">
    <name type="scientific">Massilia cellulosiltytica</name>
    <dbReference type="NCBI Taxonomy" id="2683234"/>
    <lineage>
        <taxon>Bacteria</taxon>
        <taxon>Pseudomonadati</taxon>
        <taxon>Pseudomonadota</taxon>
        <taxon>Betaproteobacteria</taxon>
        <taxon>Burkholderiales</taxon>
        <taxon>Oxalobacteraceae</taxon>
        <taxon>Telluria group</taxon>
        <taxon>Massilia</taxon>
    </lineage>
</organism>
<reference evidence="3 4" key="1">
    <citation type="submission" date="2019-12" db="EMBL/GenBank/DDBJ databases">
        <authorList>
            <person name="Li C."/>
            <person name="Zhao J."/>
        </authorList>
    </citation>
    <scope>NUCLEOTIDE SEQUENCE [LARGE SCALE GENOMIC DNA]</scope>
    <source>
        <strain evidence="3 4">NEAU-DD11</strain>
    </source>
</reference>
<evidence type="ECO:0000256" key="1">
    <source>
        <dbReference type="SAM" id="MobiDB-lite"/>
    </source>
</evidence>
<comment type="caution">
    <text evidence="3">The sequence shown here is derived from an EMBL/GenBank/DDBJ whole genome shotgun (WGS) entry which is preliminary data.</text>
</comment>
<dbReference type="SUPFAM" id="SSF52309">
    <property type="entry name" value="N-(deoxy)ribosyltransferase-like"/>
    <property type="match status" value="1"/>
</dbReference>
<feature type="transmembrane region" description="Helical" evidence="2">
    <location>
        <begin position="50"/>
        <end position="74"/>
    </location>
</feature>
<feature type="compositionally biased region" description="Basic and acidic residues" evidence="1">
    <location>
        <begin position="282"/>
        <end position="302"/>
    </location>
</feature>
<evidence type="ECO:0000313" key="4">
    <source>
        <dbReference type="Proteomes" id="UP000443353"/>
    </source>
</evidence>
<sequence length="536" mass="58435">MSQDRSSPEQHTVLADAWGHVVGGMEWLQSVLFGEFADHRPLSAVVADMLVSFIPGVVIVTSARDAVAVILRLATHPERREELMEWVLLCACLIVIALPIAMAAGSAVALGVGAVVGGVAGSELGAALRAVMLLLIKEASKLVELLRFMQKFMKGDILKFLRAIQFAKYEKPLIQAISKITGKLVELVKALRAHLESLSYFERVKDTIINLAEWEKKFYNVQQDALKQVPKALAELDARLAKVLTQTALKEGHTVAAGVLTEKSLVALPTKQRVKDTLGKVLEKGGRKIPETRGKAASHDGAVRTSNPDSKLSGQLKNNPEPIKSPGESPNTKKQAVSDATLAVERERIAQLSKEGKIDEARTILQPHLDAAKNAETVAEKEVAMKAIIARLDVTSDKEKMFWSGNKELAAKIATEKGKIILEQTSGGKVIDDWEDLNKTFSWDPKDIGPHGWNFWGDVSAEYAKDAAGEIEIIQDIGKFPAGGPTWRTREWTTIIDEGKVTSMKIYGMDKSGNILKAMTIEPDSTIAKELFGGVL</sequence>
<gene>
    <name evidence="3" type="ORF">GPY61_21060</name>
</gene>
<feature type="compositionally biased region" description="Polar residues" evidence="1">
    <location>
        <begin position="304"/>
        <end position="318"/>
    </location>
</feature>
<keyword evidence="2" id="KW-0472">Membrane</keyword>
<dbReference type="AlphaFoldDB" id="A0A7X3G2V3"/>
<protein>
    <submittedName>
        <fullName evidence="3">Uncharacterized protein</fullName>
    </submittedName>
</protein>
<accession>A0A7X3G2V3</accession>
<feature type="region of interest" description="Disordered" evidence="1">
    <location>
        <begin position="282"/>
        <end position="340"/>
    </location>
</feature>
<proteinExistence type="predicted"/>
<evidence type="ECO:0000256" key="2">
    <source>
        <dbReference type="SAM" id="Phobius"/>
    </source>
</evidence>